<name>A0A0N1PDW4_LEPSE</name>
<keyword evidence="3" id="KW-1185">Reference proteome</keyword>
<sequence length="406" mass="45315">MSNTAAQRPTFEALKRAAIGTYWSNRNSDGKHFKNYGASTSPSIGSLKAFKWALSRLCRGRAKPKDGYEGFGKTWYAPCNVGESVAEWRRTGTDKCADRVYFIGHATQLLCLGSGVNVLFDPIFSYRASPLSFAGPARCYPPATSIDQLPPIHIVTVSHNHFDHLDKKSLMALYKRFPDIHFVLPLKMERLLQGWGISPTSITTLDWYEDCELLGVRIGCTPAQHWGKRSMFDDNEVLWCGWCVGWKPSEATADVGFTAVAPEEKKQLSFSHNDDDAAPAVDPETAAAQQSWNQYKKYFFTGDTAYNAAVSTSIYAHFGPMDMAGLPIGAYSPRWLMSLAHIDPEHAVQIFQDQHIQKAMAVHWATFELTEEPLDEPQEVLVEALKAAGIDESRFQAIPMGNFIDF</sequence>
<proteinExistence type="predicted"/>
<dbReference type="InterPro" id="IPR001279">
    <property type="entry name" value="Metallo-B-lactamas"/>
</dbReference>
<dbReference type="VEuPathDB" id="TriTrypDB:Lsey_0019_0200"/>
<evidence type="ECO:0000313" key="2">
    <source>
        <dbReference type="EMBL" id="KPI89654.1"/>
    </source>
</evidence>
<dbReference type="OMA" id="QHWTRRT"/>
<dbReference type="PANTHER" id="PTHR15032:SF4">
    <property type="entry name" value="N-ACYL-PHOSPHATIDYLETHANOLAMINE-HYDROLYZING PHOSPHOLIPASE D"/>
    <property type="match status" value="1"/>
</dbReference>
<dbReference type="Gene3D" id="3.60.15.10">
    <property type="entry name" value="Ribonuclease Z/Hydroxyacylglutathione hydrolase-like"/>
    <property type="match status" value="1"/>
</dbReference>
<dbReference type="SUPFAM" id="SSF56281">
    <property type="entry name" value="Metallo-hydrolase/oxidoreductase"/>
    <property type="match status" value="1"/>
</dbReference>
<feature type="domain" description="Metallo-beta-lactamase" evidence="1">
    <location>
        <begin position="296"/>
        <end position="364"/>
    </location>
</feature>
<dbReference type="GO" id="GO:0005737">
    <property type="term" value="C:cytoplasm"/>
    <property type="evidence" value="ECO:0007669"/>
    <property type="project" value="TreeGrafter"/>
</dbReference>
<gene>
    <name evidence="2" type="ORF">ABL78_1235</name>
</gene>
<reference evidence="2 3" key="1">
    <citation type="journal article" date="2015" name="PLoS Pathog.">
        <title>Leptomonas seymouri: Adaptations to the Dixenous Life Cycle Analyzed by Genome Sequencing, Transcriptome Profiling and Co-infection with Leishmania donovani.</title>
        <authorList>
            <person name="Kraeva N."/>
            <person name="Butenko A."/>
            <person name="Hlavacova J."/>
            <person name="Kostygov A."/>
            <person name="Myskova J."/>
            <person name="Grybchuk D."/>
            <person name="Lestinova T."/>
            <person name="Votypka J."/>
            <person name="Volf P."/>
            <person name="Opperdoes F."/>
            <person name="Flegontov P."/>
            <person name="Lukes J."/>
            <person name="Yurchenko V."/>
        </authorList>
    </citation>
    <scope>NUCLEOTIDE SEQUENCE [LARGE SCALE GENOMIC DNA]</scope>
    <source>
        <strain evidence="2 3">ATCC 30220</strain>
    </source>
</reference>
<protein>
    <recommendedName>
        <fullName evidence="1">Metallo-beta-lactamase domain-containing protein</fullName>
    </recommendedName>
</protein>
<dbReference type="EMBL" id="LJSK01000019">
    <property type="protein sequence ID" value="KPI89654.1"/>
    <property type="molecule type" value="Genomic_DNA"/>
</dbReference>
<accession>A0A0N1PDW4</accession>
<evidence type="ECO:0000259" key="1">
    <source>
        <dbReference type="Pfam" id="PF12706"/>
    </source>
</evidence>
<evidence type="ECO:0000313" key="3">
    <source>
        <dbReference type="Proteomes" id="UP000038009"/>
    </source>
</evidence>
<organism evidence="2 3">
    <name type="scientific">Leptomonas seymouri</name>
    <dbReference type="NCBI Taxonomy" id="5684"/>
    <lineage>
        <taxon>Eukaryota</taxon>
        <taxon>Discoba</taxon>
        <taxon>Euglenozoa</taxon>
        <taxon>Kinetoplastea</taxon>
        <taxon>Metakinetoplastina</taxon>
        <taxon>Trypanosomatida</taxon>
        <taxon>Trypanosomatidae</taxon>
        <taxon>Leishmaniinae</taxon>
        <taxon>Leptomonas</taxon>
    </lineage>
</organism>
<dbReference type="OrthoDB" id="332863at2759"/>
<dbReference type="AlphaFoldDB" id="A0A0N1PDW4"/>
<comment type="caution">
    <text evidence="2">The sequence shown here is derived from an EMBL/GenBank/DDBJ whole genome shotgun (WGS) entry which is preliminary data.</text>
</comment>
<dbReference type="Proteomes" id="UP000038009">
    <property type="component" value="Unassembled WGS sequence"/>
</dbReference>
<feature type="domain" description="Metallo-beta-lactamase" evidence="1">
    <location>
        <begin position="117"/>
        <end position="248"/>
    </location>
</feature>
<dbReference type="PANTHER" id="PTHR15032">
    <property type="entry name" value="N-ACYL-PHOSPHATIDYLETHANOLAMINE-HYDROLYZING PHOSPHOLIPASE D"/>
    <property type="match status" value="1"/>
</dbReference>
<dbReference type="InterPro" id="IPR036866">
    <property type="entry name" value="RibonucZ/Hydroxyglut_hydro"/>
</dbReference>
<dbReference type="Pfam" id="PF12706">
    <property type="entry name" value="Lactamase_B_2"/>
    <property type="match status" value="2"/>
</dbReference>